<comment type="caution">
    <text evidence="1">The sequence shown here is derived from an EMBL/GenBank/DDBJ whole genome shotgun (WGS) entry which is preliminary data.</text>
</comment>
<gene>
    <name evidence="1" type="ORF">B0H17DRAFT_1012828</name>
</gene>
<protein>
    <submittedName>
        <fullName evidence="1">Uncharacterized protein</fullName>
    </submittedName>
</protein>
<accession>A0AAD7DCG2</accession>
<dbReference type="EMBL" id="JARKIE010000082">
    <property type="protein sequence ID" value="KAJ7688039.1"/>
    <property type="molecule type" value="Genomic_DNA"/>
</dbReference>
<dbReference type="AlphaFoldDB" id="A0AAD7DCG2"/>
<proteinExistence type="predicted"/>
<evidence type="ECO:0000313" key="1">
    <source>
        <dbReference type="EMBL" id="KAJ7688039.1"/>
    </source>
</evidence>
<sequence length="103" mass="11936">MESIVNGPTISAYSRNPNGYTLIKSIHSKSYQSPLHWQIQNGWVSCIPSELLFWLPDHYRPGLWSPYNTLVIGQQQTKLSYDNFVHGTNWAKCYESRGRTVYL</sequence>
<keyword evidence="2" id="KW-1185">Reference proteome</keyword>
<name>A0AAD7DCG2_MYCRO</name>
<evidence type="ECO:0000313" key="2">
    <source>
        <dbReference type="Proteomes" id="UP001221757"/>
    </source>
</evidence>
<organism evidence="1 2">
    <name type="scientific">Mycena rosella</name>
    <name type="common">Pink bonnet</name>
    <name type="synonym">Agaricus rosellus</name>
    <dbReference type="NCBI Taxonomy" id="1033263"/>
    <lineage>
        <taxon>Eukaryota</taxon>
        <taxon>Fungi</taxon>
        <taxon>Dikarya</taxon>
        <taxon>Basidiomycota</taxon>
        <taxon>Agaricomycotina</taxon>
        <taxon>Agaricomycetes</taxon>
        <taxon>Agaricomycetidae</taxon>
        <taxon>Agaricales</taxon>
        <taxon>Marasmiineae</taxon>
        <taxon>Mycenaceae</taxon>
        <taxon>Mycena</taxon>
    </lineage>
</organism>
<dbReference type="Proteomes" id="UP001221757">
    <property type="component" value="Unassembled WGS sequence"/>
</dbReference>
<reference evidence="1" key="1">
    <citation type="submission" date="2023-03" db="EMBL/GenBank/DDBJ databases">
        <title>Massive genome expansion in bonnet fungi (Mycena s.s.) driven by repeated elements and novel gene families across ecological guilds.</title>
        <authorList>
            <consortium name="Lawrence Berkeley National Laboratory"/>
            <person name="Harder C.B."/>
            <person name="Miyauchi S."/>
            <person name="Viragh M."/>
            <person name="Kuo A."/>
            <person name="Thoen E."/>
            <person name="Andreopoulos B."/>
            <person name="Lu D."/>
            <person name="Skrede I."/>
            <person name="Drula E."/>
            <person name="Henrissat B."/>
            <person name="Morin E."/>
            <person name="Kohler A."/>
            <person name="Barry K."/>
            <person name="LaButti K."/>
            <person name="Morin E."/>
            <person name="Salamov A."/>
            <person name="Lipzen A."/>
            <person name="Mereny Z."/>
            <person name="Hegedus B."/>
            <person name="Baldrian P."/>
            <person name="Stursova M."/>
            <person name="Weitz H."/>
            <person name="Taylor A."/>
            <person name="Grigoriev I.V."/>
            <person name="Nagy L.G."/>
            <person name="Martin F."/>
            <person name="Kauserud H."/>
        </authorList>
    </citation>
    <scope>NUCLEOTIDE SEQUENCE</scope>
    <source>
        <strain evidence="1">CBHHK067</strain>
    </source>
</reference>